<comment type="caution">
    <text evidence="3">The sequence shown here is derived from an EMBL/GenBank/DDBJ whole genome shotgun (WGS) entry which is preliminary data.</text>
</comment>
<organism evidence="3 4">
    <name type="scientific">Mycena maculata</name>
    <dbReference type="NCBI Taxonomy" id="230809"/>
    <lineage>
        <taxon>Eukaryota</taxon>
        <taxon>Fungi</taxon>
        <taxon>Dikarya</taxon>
        <taxon>Basidiomycota</taxon>
        <taxon>Agaricomycotina</taxon>
        <taxon>Agaricomycetes</taxon>
        <taxon>Agaricomycetidae</taxon>
        <taxon>Agaricales</taxon>
        <taxon>Marasmiineae</taxon>
        <taxon>Mycenaceae</taxon>
        <taxon>Mycena</taxon>
    </lineage>
</organism>
<evidence type="ECO:0000313" key="3">
    <source>
        <dbReference type="EMBL" id="KAJ7785250.1"/>
    </source>
</evidence>
<sequence length="350" mass="38786">MSSDAPVDTPVPNAAEPFSGAPVDVDDRFEPPPDIILRSSDSIDFHCHKNILAHVSPFFSDMFGAVSGNQDIQKDGKAVIPLVEPSTVLYGLLPRVYPAHTSRDFTLTDPVDLNDICAIHEAANKFQMVRAQVLIEDMLLHSPLLDLHPHRFFAIGCIRNITPLIRKAALCTLRDTTDPVIPFIPEFELITGNRALELVNFFQRCALRAQLIAGNTNSVHHEMLALAEQYHTVITSHEASGQPFVWWRADGHAAQCGPTDEKVGGIWTQEILPPQWYRNHVRHVANTLRFVPNGATAHSAAIDVAPAERAAIAACPECAQYALRDLANFASQLKKVIEWSNEEIVDTTWE</sequence>
<protein>
    <recommendedName>
        <fullName evidence="2">BTB domain-containing protein</fullName>
    </recommendedName>
</protein>
<dbReference type="InterPro" id="IPR000210">
    <property type="entry name" value="BTB/POZ_dom"/>
</dbReference>
<dbReference type="Proteomes" id="UP001215280">
    <property type="component" value="Unassembled WGS sequence"/>
</dbReference>
<gene>
    <name evidence="3" type="ORF">DFH07DRAFT_873154</name>
</gene>
<accession>A0AAD7P2I2</accession>
<dbReference type="Gene3D" id="3.30.710.10">
    <property type="entry name" value="Potassium Channel Kv1.1, Chain A"/>
    <property type="match status" value="1"/>
</dbReference>
<dbReference type="SUPFAM" id="SSF54695">
    <property type="entry name" value="POZ domain"/>
    <property type="match status" value="1"/>
</dbReference>
<evidence type="ECO:0000259" key="2">
    <source>
        <dbReference type="PROSITE" id="PS50097"/>
    </source>
</evidence>
<proteinExistence type="predicted"/>
<name>A0AAD7P2I2_9AGAR</name>
<dbReference type="AlphaFoldDB" id="A0AAD7P2I2"/>
<dbReference type="PROSITE" id="PS50097">
    <property type="entry name" value="BTB"/>
    <property type="match status" value="1"/>
</dbReference>
<evidence type="ECO:0000256" key="1">
    <source>
        <dbReference type="SAM" id="MobiDB-lite"/>
    </source>
</evidence>
<dbReference type="InterPro" id="IPR011333">
    <property type="entry name" value="SKP1/BTB/POZ_sf"/>
</dbReference>
<dbReference type="CDD" id="cd18186">
    <property type="entry name" value="BTB_POZ_ZBTB_KLHL-like"/>
    <property type="match status" value="1"/>
</dbReference>
<reference evidence="3" key="1">
    <citation type="submission" date="2023-03" db="EMBL/GenBank/DDBJ databases">
        <title>Massive genome expansion in bonnet fungi (Mycena s.s.) driven by repeated elements and novel gene families across ecological guilds.</title>
        <authorList>
            <consortium name="Lawrence Berkeley National Laboratory"/>
            <person name="Harder C.B."/>
            <person name="Miyauchi S."/>
            <person name="Viragh M."/>
            <person name="Kuo A."/>
            <person name="Thoen E."/>
            <person name="Andreopoulos B."/>
            <person name="Lu D."/>
            <person name="Skrede I."/>
            <person name="Drula E."/>
            <person name="Henrissat B."/>
            <person name="Morin E."/>
            <person name="Kohler A."/>
            <person name="Barry K."/>
            <person name="LaButti K."/>
            <person name="Morin E."/>
            <person name="Salamov A."/>
            <person name="Lipzen A."/>
            <person name="Mereny Z."/>
            <person name="Hegedus B."/>
            <person name="Baldrian P."/>
            <person name="Stursova M."/>
            <person name="Weitz H."/>
            <person name="Taylor A."/>
            <person name="Grigoriev I.V."/>
            <person name="Nagy L.G."/>
            <person name="Martin F."/>
            <person name="Kauserud H."/>
        </authorList>
    </citation>
    <scope>NUCLEOTIDE SEQUENCE</scope>
    <source>
        <strain evidence="3">CBHHK188m</strain>
    </source>
</reference>
<evidence type="ECO:0000313" key="4">
    <source>
        <dbReference type="Proteomes" id="UP001215280"/>
    </source>
</evidence>
<feature type="region of interest" description="Disordered" evidence="1">
    <location>
        <begin position="1"/>
        <end position="24"/>
    </location>
</feature>
<keyword evidence="4" id="KW-1185">Reference proteome</keyword>
<dbReference type="SMART" id="SM00225">
    <property type="entry name" value="BTB"/>
    <property type="match status" value="1"/>
</dbReference>
<dbReference type="EMBL" id="JARJLG010000001">
    <property type="protein sequence ID" value="KAJ7785250.1"/>
    <property type="molecule type" value="Genomic_DNA"/>
</dbReference>
<dbReference type="Pfam" id="PF00651">
    <property type="entry name" value="BTB"/>
    <property type="match status" value="1"/>
</dbReference>
<feature type="domain" description="BTB" evidence="2">
    <location>
        <begin position="33"/>
        <end position="63"/>
    </location>
</feature>